<protein>
    <submittedName>
        <fullName evidence="1">Uncharacterized protein</fullName>
    </submittedName>
</protein>
<name>A0A0A9F784_ARUDO</name>
<sequence length="34" mass="3980">MNEQFLHSSTQAYASEICSVEVRCDFFFLISDDF</sequence>
<organism evidence="1">
    <name type="scientific">Arundo donax</name>
    <name type="common">Giant reed</name>
    <name type="synonym">Donax arundinaceus</name>
    <dbReference type="NCBI Taxonomy" id="35708"/>
    <lineage>
        <taxon>Eukaryota</taxon>
        <taxon>Viridiplantae</taxon>
        <taxon>Streptophyta</taxon>
        <taxon>Embryophyta</taxon>
        <taxon>Tracheophyta</taxon>
        <taxon>Spermatophyta</taxon>
        <taxon>Magnoliopsida</taxon>
        <taxon>Liliopsida</taxon>
        <taxon>Poales</taxon>
        <taxon>Poaceae</taxon>
        <taxon>PACMAD clade</taxon>
        <taxon>Arundinoideae</taxon>
        <taxon>Arundineae</taxon>
        <taxon>Arundo</taxon>
    </lineage>
</organism>
<evidence type="ECO:0000313" key="1">
    <source>
        <dbReference type="EMBL" id="JAE07064.1"/>
    </source>
</evidence>
<reference evidence="1" key="1">
    <citation type="submission" date="2014-09" db="EMBL/GenBank/DDBJ databases">
        <authorList>
            <person name="Magalhaes I.L.F."/>
            <person name="Oliveira U."/>
            <person name="Santos F.R."/>
            <person name="Vidigal T.H.D.A."/>
            <person name="Brescovit A.D."/>
            <person name="Santos A.J."/>
        </authorList>
    </citation>
    <scope>NUCLEOTIDE SEQUENCE</scope>
    <source>
        <tissue evidence="1">Shoot tissue taken approximately 20 cm above the soil surface</tissue>
    </source>
</reference>
<proteinExistence type="predicted"/>
<accession>A0A0A9F784</accession>
<dbReference type="AlphaFoldDB" id="A0A0A9F784"/>
<reference evidence="1" key="2">
    <citation type="journal article" date="2015" name="Data Brief">
        <title>Shoot transcriptome of the giant reed, Arundo donax.</title>
        <authorList>
            <person name="Barrero R.A."/>
            <person name="Guerrero F.D."/>
            <person name="Moolhuijzen P."/>
            <person name="Goolsby J.A."/>
            <person name="Tidwell J."/>
            <person name="Bellgard S.E."/>
            <person name="Bellgard M.I."/>
        </authorList>
    </citation>
    <scope>NUCLEOTIDE SEQUENCE</scope>
    <source>
        <tissue evidence="1">Shoot tissue taken approximately 20 cm above the soil surface</tissue>
    </source>
</reference>
<dbReference type="EMBL" id="GBRH01190832">
    <property type="protein sequence ID" value="JAE07064.1"/>
    <property type="molecule type" value="Transcribed_RNA"/>
</dbReference>